<comment type="caution">
    <text evidence="2">The sequence shown here is derived from an EMBL/GenBank/DDBJ whole genome shotgun (WGS) entry which is preliminary data.</text>
</comment>
<reference evidence="2 3" key="1">
    <citation type="submission" date="2019-04" db="EMBL/GenBank/DDBJ databases">
        <title>Sphingobacterium olei sp. nov., isolated from oil-contaminated soil.</title>
        <authorList>
            <person name="Liu B."/>
        </authorList>
    </citation>
    <scope>NUCLEOTIDE SEQUENCE [LARGE SCALE GENOMIC DNA]</scope>
    <source>
        <strain evidence="2 3">Y3L14</strain>
    </source>
</reference>
<accession>A0A4U0H5G9</accession>
<dbReference type="PROSITE" id="PS51257">
    <property type="entry name" value="PROKAR_LIPOPROTEIN"/>
    <property type="match status" value="1"/>
</dbReference>
<dbReference type="InterPro" id="IPR032185">
    <property type="entry name" value="DUF5017"/>
</dbReference>
<feature type="domain" description="DUF5017" evidence="1">
    <location>
        <begin position="23"/>
        <end position="209"/>
    </location>
</feature>
<dbReference type="AlphaFoldDB" id="A0A4U0H5G9"/>
<dbReference type="EMBL" id="SUKA01000002">
    <property type="protein sequence ID" value="TJY66950.1"/>
    <property type="molecule type" value="Genomic_DNA"/>
</dbReference>
<evidence type="ECO:0000259" key="1">
    <source>
        <dbReference type="Pfam" id="PF16409"/>
    </source>
</evidence>
<protein>
    <submittedName>
        <fullName evidence="2">DUF5017 domain-containing protein</fullName>
    </submittedName>
</protein>
<gene>
    <name evidence="2" type="ORF">FAZ19_08595</name>
</gene>
<proteinExistence type="predicted"/>
<dbReference type="Proteomes" id="UP000309872">
    <property type="component" value="Unassembled WGS sequence"/>
</dbReference>
<name>A0A4U0H5G9_9SPHI</name>
<evidence type="ECO:0000313" key="3">
    <source>
        <dbReference type="Proteomes" id="UP000309872"/>
    </source>
</evidence>
<evidence type="ECO:0000313" key="2">
    <source>
        <dbReference type="EMBL" id="TJY66950.1"/>
    </source>
</evidence>
<dbReference type="OrthoDB" id="1082472at2"/>
<organism evidence="2 3">
    <name type="scientific">Sphingobacterium alkalisoli</name>
    <dbReference type="NCBI Taxonomy" id="1874115"/>
    <lineage>
        <taxon>Bacteria</taxon>
        <taxon>Pseudomonadati</taxon>
        <taxon>Bacteroidota</taxon>
        <taxon>Sphingobacteriia</taxon>
        <taxon>Sphingobacteriales</taxon>
        <taxon>Sphingobacteriaceae</taxon>
        <taxon>Sphingobacterium</taxon>
    </lineage>
</organism>
<sequence length="311" mass="35065">MFMKRLTKIPILLVAVLGIVFCACSRDTLMDPVVEVTTDKQTYNVNDSVEFRFSGYADMITFYSGESGQEYKHRNRVELEGGDLILNIETQVLYGIQADNLKLFMSTDFSGQYNKEGMESATWTDISNRLTFGTANAGGVGVRTISDYASVADLVEAGKPVYFAFRYVGLPSTTGAAQQRTWRIYQFNVQNKFSETEIIPVTDRINAGWTAVTINDPANKGIWFLTNATMTYYNPESNLEDVEKWIVTKRFDPNRVSPDNGVAIKKYPDDDMSIYKYAFSEPGEYEVSFVFVNGNYKGAKEQIKTVKVTVE</sequence>
<dbReference type="Pfam" id="PF16409">
    <property type="entry name" value="DUF5017"/>
    <property type="match status" value="1"/>
</dbReference>
<keyword evidence="3" id="KW-1185">Reference proteome</keyword>